<evidence type="ECO:0000313" key="1">
    <source>
        <dbReference type="EMBL" id="GLQ36057.1"/>
    </source>
</evidence>
<gene>
    <name evidence="1" type="ORF">GCM10007939_23410</name>
</gene>
<name>A0ABQ5VXA2_9RHOB</name>
<reference evidence="2" key="1">
    <citation type="journal article" date="2019" name="Int. J. Syst. Evol. Microbiol.">
        <title>The Global Catalogue of Microorganisms (GCM) 10K type strain sequencing project: providing services to taxonomists for standard genome sequencing and annotation.</title>
        <authorList>
            <consortium name="The Broad Institute Genomics Platform"/>
            <consortium name="The Broad Institute Genome Sequencing Center for Infectious Disease"/>
            <person name="Wu L."/>
            <person name="Ma J."/>
        </authorList>
    </citation>
    <scope>NUCLEOTIDE SEQUENCE [LARGE SCALE GENOMIC DNA]</scope>
    <source>
        <strain evidence="2">NBRC 110140</strain>
    </source>
</reference>
<accession>A0ABQ5VXA2</accession>
<dbReference type="InterPro" id="IPR029058">
    <property type="entry name" value="AB_hydrolase_fold"/>
</dbReference>
<protein>
    <submittedName>
        <fullName evidence="1">Acetyltransferase</fullName>
    </submittedName>
</protein>
<proteinExistence type="predicted"/>
<comment type="caution">
    <text evidence="1">The sequence shown here is derived from an EMBL/GenBank/DDBJ whole genome shotgun (WGS) entry which is preliminary data.</text>
</comment>
<sequence>MLLHGLARSALSMTILEWRLERLGYQVENIDYPSRRESFEHLIEVGPAKGVEMCKDAKRMHFITHSLGGILLRKYHESLNGDIPENWARTVMLGPPNNGSEIVDETGDWVGFELLNGEVGLRLGTDPNSLPNQLGPVEFELGVIAGDQSVSPYFSGLIDGEDDGKVSVSSTIIEGMDDHIVLPVTHTFMMNDRAVFAQILAFLANGRFDHPAD</sequence>
<dbReference type="SUPFAM" id="SSF53474">
    <property type="entry name" value="alpha/beta-Hydrolases"/>
    <property type="match status" value="1"/>
</dbReference>
<dbReference type="PANTHER" id="PTHR37946">
    <property type="entry name" value="SLL1969 PROTEIN"/>
    <property type="match status" value="1"/>
</dbReference>
<dbReference type="Gene3D" id="3.40.50.1820">
    <property type="entry name" value="alpha/beta hydrolase"/>
    <property type="match status" value="1"/>
</dbReference>
<keyword evidence="2" id="KW-1185">Reference proteome</keyword>
<dbReference type="PANTHER" id="PTHR37946:SF1">
    <property type="entry name" value="SLL1969 PROTEIN"/>
    <property type="match status" value="1"/>
</dbReference>
<dbReference type="EMBL" id="BSNN01000008">
    <property type="protein sequence ID" value="GLQ36057.1"/>
    <property type="molecule type" value="Genomic_DNA"/>
</dbReference>
<evidence type="ECO:0000313" key="2">
    <source>
        <dbReference type="Proteomes" id="UP001156694"/>
    </source>
</evidence>
<dbReference type="Proteomes" id="UP001156694">
    <property type="component" value="Unassembled WGS sequence"/>
</dbReference>
<organism evidence="1 2">
    <name type="scientific">Amylibacter marinus</name>
    <dbReference type="NCBI Taxonomy" id="1475483"/>
    <lineage>
        <taxon>Bacteria</taxon>
        <taxon>Pseudomonadati</taxon>
        <taxon>Pseudomonadota</taxon>
        <taxon>Alphaproteobacteria</taxon>
        <taxon>Rhodobacterales</taxon>
        <taxon>Paracoccaceae</taxon>
        <taxon>Amylibacter</taxon>
    </lineage>
</organism>